<evidence type="ECO:0000313" key="2">
    <source>
        <dbReference type="Proteomes" id="UP000050425"/>
    </source>
</evidence>
<dbReference type="EMBL" id="LJPT01000176">
    <property type="protein sequence ID" value="KPW43542.1"/>
    <property type="molecule type" value="Genomic_DNA"/>
</dbReference>
<accession>A0A0N8QM17</accession>
<dbReference type="AlphaFoldDB" id="A0A0N8QM17"/>
<reference evidence="1 2" key="1">
    <citation type="submission" date="2015-09" db="EMBL/GenBank/DDBJ databases">
        <title>Genome announcement of multiple Pseudomonas syringae strains.</title>
        <authorList>
            <person name="Thakur S."/>
            <person name="Wang P.W."/>
            <person name="Gong Y."/>
            <person name="Weir B.S."/>
            <person name="Guttman D.S."/>
        </authorList>
    </citation>
    <scope>NUCLEOTIDE SEQUENCE [LARGE SCALE GENOMIC DNA]</scope>
    <source>
        <strain evidence="1 2">ICMP4303</strain>
    </source>
</reference>
<sequence length="97" mass="10836">MNDDEERIESLSARLKERQMAEKFKIHDVKNKLEQAQAITLRLLDGEHRETENVEDILAIADTCATVLADCVQVLGIGDLEITATFPDARVPTSKLS</sequence>
<proteinExistence type="predicted"/>
<gene>
    <name evidence="1" type="ORF">ALO88_04267</name>
</gene>
<dbReference type="RefSeq" id="WP_032703431.1">
    <property type="nucleotide sequence ID" value="NZ_LJPT01000176.1"/>
</dbReference>
<organism evidence="1 2">
    <name type="scientific">Pseudomonas syringae pv. antirrhini</name>
    <dbReference type="NCBI Taxonomy" id="251702"/>
    <lineage>
        <taxon>Bacteria</taxon>
        <taxon>Pseudomonadati</taxon>
        <taxon>Pseudomonadota</taxon>
        <taxon>Gammaproteobacteria</taxon>
        <taxon>Pseudomonadales</taxon>
        <taxon>Pseudomonadaceae</taxon>
        <taxon>Pseudomonas</taxon>
    </lineage>
</organism>
<dbReference type="Proteomes" id="UP000050425">
    <property type="component" value="Unassembled WGS sequence"/>
</dbReference>
<dbReference type="PATRIC" id="fig|251702.3.peg.5673"/>
<comment type="caution">
    <text evidence="1">The sequence shown here is derived from an EMBL/GenBank/DDBJ whole genome shotgun (WGS) entry which is preliminary data.</text>
</comment>
<protein>
    <submittedName>
        <fullName evidence="1">Uncharacterized protein</fullName>
    </submittedName>
</protein>
<evidence type="ECO:0000313" key="1">
    <source>
        <dbReference type="EMBL" id="KPW43542.1"/>
    </source>
</evidence>
<name>A0A0N8QM17_9PSED</name>